<dbReference type="Proteomes" id="UP000014062">
    <property type="component" value="Chromosome"/>
</dbReference>
<dbReference type="AlphaFoldDB" id="A0A7U9DYQ8"/>
<organism evidence="1 2">
    <name type="scientific">Streptomyces lividans 1326</name>
    <dbReference type="NCBI Taxonomy" id="1200984"/>
    <lineage>
        <taxon>Bacteria</taxon>
        <taxon>Bacillati</taxon>
        <taxon>Actinomycetota</taxon>
        <taxon>Actinomycetes</taxon>
        <taxon>Kitasatosporales</taxon>
        <taxon>Streptomycetaceae</taxon>
        <taxon>Streptomyces</taxon>
    </lineage>
</organism>
<accession>A0A7U9DYQ8</accession>
<protein>
    <submittedName>
        <fullName evidence="1">Uncharacterized protein</fullName>
    </submittedName>
</protein>
<evidence type="ECO:0000313" key="1">
    <source>
        <dbReference type="EMBL" id="EOY52609.1"/>
    </source>
</evidence>
<reference evidence="2" key="1">
    <citation type="journal article" date="2013" name="Genome Biol. Evol.">
        <title>The genome sequence of Streptomyces lividans 66 reveals a novel tRNA-dependent peptide biosynthetic system within a metal-related genomic island.</title>
        <authorList>
            <person name="Cruz-Morales P."/>
            <person name="Vijgenboom E."/>
            <person name="Iruegas-Bocardo F."/>
            <person name="Girard G."/>
            <person name="Yanez-Guerra L.A."/>
            <person name="Ramos-Aboites H.E."/>
            <person name="Pernodet J.L."/>
            <person name="Anne J."/>
            <person name="van Wezel G.P."/>
            <person name="Barona-Gomez F."/>
        </authorList>
    </citation>
    <scope>NUCLEOTIDE SEQUENCE [LARGE SCALE GENOMIC DNA]</scope>
    <source>
        <strain evidence="2">1326</strain>
    </source>
</reference>
<evidence type="ECO:0000313" key="2">
    <source>
        <dbReference type="Proteomes" id="UP000014062"/>
    </source>
</evidence>
<sequence>MRRFGFGPGPLSLAHGLRLSFIARAPGSGAESRRVITM</sequence>
<name>A0A7U9DYQ8_STRLI</name>
<proteinExistence type="predicted"/>
<dbReference type="EMBL" id="CM001889">
    <property type="protein sequence ID" value="EOY52609.1"/>
    <property type="molecule type" value="Genomic_DNA"/>
</dbReference>
<gene>
    <name evidence="1" type="ORF">SLI_7911</name>
</gene>